<protein>
    <submittedName>
        <fullName evidence="2">Carboxypeptidase-like regulatory domain-containing protein</fullName>
    </submittedName>
</protein>
<dbReference type="Gene3D" id="2.60.40.1120">
    <property type="entry name" value="Carboxypeptidase-like, regulatory domain"/>
    <property type="match status" value="1"/>
</dbReference>
<dbReference type="RefSeq" id="WP_207972068.1">
    <property type="nucleotide sequence ID" value="NZ_CP071795.1"/>
</dbReference>
<keyword evidence="3" id="KW-1185">Reference proteome</keyword>
<dbReference type="InterPro" id="IPR008969">
    <property type="entry name" value="CarboxyPept-like_regulatory"/>
</dbReference>
<name>A0ABX7SWR8_9FLAO</name>
<organism evidence="2 3">
    <name type="scientific">Polaribacter batillariae</name>
    <dbReference type="NCBI Taxonomy" id="2808900"/>
    <lineage>
        <taxon>Bacteria</taxon>
        <taxon>Pseudomonadati</taxon>
        <taxon>Bacteroidota</taxon>
        <taxon>Flavobacteriia</taxon>
        <taxon>Flavobacteriales</taxon>
        <taxon>Flavobacteriaceae</taxon>
    </lineage>
</organism>
<evidence type="ECO:0000256" key="1">
    <source>
        <dbReference type="SAM" id="SignalP"/>
    </source>
</evidence>
<evidence type="ECO:0000313" key="2">
    <source>
        <dbReference type="EMBL" id="QTD37913.1"/>
    </source>
</evidence>
<reference evidence="2 3" key="1">
    <citation type="submission" date="2021-03" db="EMBL/GenBank/DDBJ databases">
        <title>Complete genome of Polaribacter_sp.G4M1.</title>
        <authorList>
            <person name="Jeong S.W."/>
            <person name="Bae J.W."/>
        </authorList>
    </citation>
    <scope>NUCLEOTIDE SEQUENCE [LARGE SCALE GENOMIC DNA]</scope>
    <source>
        <strain evidence="2 3">G4M1</strain>
    </source>
</reference>
<dbReference type="Proteomes" id="UP000663935">
    <property type="component" value="Chromosome"/>
</dbReference>
<accession>A0ABX7SWR8</accession>
<gene>
    <name evidence="2" type="ORF">JL193_00970</name>
</gene>
<dbReference type="EMBL" id="CP071795">
    <property type="protein sequence ID" value="QTD37913.1"/>
    <property type="molecule type" value="Genomic_DNA"/>
</dbReference>
<feature type="chain" id="PRO_5045265848" evidence="1">
    <location>
        <begin position="21"/>
        <end position="499"/>
    </location>
</feature>
<dbReference type="SUPFAM" id="SSF49464">
    <property type="entry name" value="Carboxypeptidase regulatory domain-like"/>
    <property type="match status" value="1"/>
</dbReference>
<sequence length="499" mass="58120">MTQKLHVFMLLFLISLATFSQTITGKVVSENSLKPIENVSIVTNLKTGTVTNEFGKYTLDLKNVKTITFSFLGYATKTLSKNQLIALNYNVNLSESVNQLSEIQLNLATISLDSLLMKSEKSMKENFLTEATKQEMYAIESQKMDFKKLDLELKSSSILSRKNRKLAEKELKDFSKNLQQRKPEFSSEYKSVVKSKNICEPKVKKHLTFYIPDTVEGYKKASIGSGITVKNISKKLQNIVLKHLSKEKTYKIKSGWFKVEDSLSFKKVIKENDSIEKSNSFSNLKISNFLMDTNKESTFFNKTAQNNFFNRKYYHHQLEKNEFLGLSKYYVISFEPRKSKAKYAGKIYIDASDFSVKKIAYKFADGKRGEHLNLKLLLGIKYSDNENEVTLYYEKNKLGKIYPAYYYRAITRYAYVNRPIKFIENTKERNKVKFNVKVEVNIFETTEVLLKAPTIIEASTLKPFRKEDLKKRTTYLSKETYENSFWKNRSIIQQYLQKY</sequence>
<feature type="signal peptide" evidence="1">
    <location>
        <begin position="1"/>
        <end position="20"/>
    </location>
</feature>
<keyword evidence="1" id="KW-0732">Signal</keyword>
<dbReference type="Pfam" id="PF13715">
    <property type="entry name" value="CarbopepD_reg_2"/>
    <property type="match status" value="1"/>
</dbReference>
<proteinExistence type="predicted"/>
<evidence type="ECO:0000313" key="3">
    <source>
        <dbReference type="Proteomes" id="UP000663935"/>
    </source>
</evidence>